<sequence>MIAITTQTIKSMARGALAVSAVSLIAACSPPPAAKVLADTSERYILTSYHEFSTTSLQLAEAAAQFCAAPTQSSEAFEEVRTQWRRSVIAWSGVQNLQFGPLLVDNQAWKIQFWPDKKNLIARKVETLLRSAETLDIKRIDDSSVVVQGLSSLEYLLFDQAAGKLDSYSNATGPRRCDLLVAVATHLHGVAAGLYDAWRPEGGDYLHSFIKTGKNNPEYPDDSIALANLLDTLVAGVELIKRDKFERPLGLDSDTSRAQIYLLEWWRSQYAKEAIIANLNSLQTLFNADDGYGLDDYLTDVKQRGDLSTKIQQGFTSSIASAKAIPNSLFSTAKPREQAELIAFQSELSQLLSLLRMDLPEALGISLGFNAKDGD</sequence>
<evidence type="ECO:0000256" key="1">
    <source>
        <dbReference type="ARBA" id="ARBA00004196"/>
    </source>
</evidence>
<evidence type="ECO:0000259" key="4">
    <source>
        <dbReference type="Pfam" id="PF09375"/>
    </source>
</evidence>
<dbReference type="Gene3D" id="1.20.1420.20">
    <property type="entry name" value="M75 peptidase, HXXE motif"/>
    <property type="match status" value="1"/>
</dbReference>
<comment type="caution">
    <text evidence="5">The sequence shown here is derived from an EMBL/GenBank/DDBJ whole genome shotgun (WGS) entry which is preliminary data.</text>
</comment>
<dbReference type="CDD" id="cd14659">
    <property type="entry name" value="Imelysin-like_IPPA"/>
    <property type="match status" value="1"/>
</dbReference>
<dbReference type="InterPro" id="IPR018976">
    <property type="entry name" value="Imelysin-like"/>
</dbReference>
<keyword evidence="2 3" id="KW-0732">Signal</keyword>
<gene>
    <name evidence="5" type="ORF">AB4876_11415</name>
</gene>
<organism evidence="5 6">
    <name type="scientific">Zhongshania guokunii</name>
    <dbReference type="NCBI Taxonomy" id="641783"/>
    <lineage>
        <taxon>Bacteria</taxon>
        <taxon>Pseudomonadati</taxon>
        <taxon>Pseudomonadota</taxon>
        <taxon>Gammaproteobacteria</taxon>
        <taxon>Cellvibrionales</taxon>
        <taxon>Spongiibacteraceae</taxon>
        <taxon>Zhongshania</taxon>
    </lineage>
</organism>
<evidence type="ECO:0000313" key="6">
    <source>
        <dbReference type="Proteomes" id="UP001557485"/>
    </source>
</evidence>
<dbReference type="Proteomes" id="UP001557485">
    <property type="component" value="Unassembled WGS sequence"/>
</dbReference>
<evidence type="ECO:0000313" key="5">
    <source>
        <dbReference type="EMBL" id="MEX1669521.1"/>
    </source>
</evidence>
<reference evidence="5 6" key="1">
    <citation type="journal article" date="2011" name="Int. J. Syst. Evol. Microbiol.">
        <title>Zhongshania antarctica gen. nov., sp. nov. and Zhongshania guokunii sp. nov., gammaproteobacteria respectively isolated from coastal attached (fast) ice and surface seawater of the Antarctic.</title>
        <authorList>
            <person name="Li H.J."/>
            <person name="Zhang X.Y."/>
            <person name="Chen C.X."/>
            <person name="Zhang Y.J."/>
            <person name="Gao Z.M."/>
            <person name="Yu Y."/>
            <person name="Chen X.L."/>
            <person name="Chen B."/>
            <person name="Zhang Y.Z."/>
        </authorList>
    </citation>
    <scope>NUCLEOTIDE SEQUENCE [LARGE SCALE GENOMIC DNA]</scope>
    <source>
        <strain evidence="5 6">ZS6-22T</strain>
    </source>
</reference>
<dbReference type="InterPro" id="IPR034984">
    <property type="entry name" value="Imelysin-like_IPPA"/>
</dbReference>
<dbReference type="EMBL" id="JBFRYA010000009">
    <property type="protein sequence ID" value="MEX1669521.1"/>
    <property type="molecule type" value="Genomic_DNA"/>
</dbReference>
<feature type="domain" description="Imelysin-like" evidence="4">
    <location>
        <begin position="45"/>
        <end position="354"/>
    </location>
</feature>
<keyword evidence="6" id="KW-1185">Reference proteome</keyword>
<feature type="signal peptide" evidence="3">
    <location>
        <begin position="1"/>
        <end position="34"/>
    </location>
</feature>
<name>A0ABV3U7U7_9GAMM</name>
<accession>A0ABV3U7U7</accession>
<protein>
    <submittedName>
        <fullName evidence="5">Imelysin family protein</fullName>
    </submittedName>
</protein>
<dbReference type="Pfam" id="PF09375">
    <property type="entry name" value="Peptidase_M75"/>
    <property type="match status" value="1"/>
</dbReference>
<dbReference type="RefSeq" id="WP_368381784.1">
    <property type="nucleotide sequence ID" value="NZ_JBFRYA010000009.1"/>
</dbReference>
<evidence type="ECO:0000256" key="3">
    <source>
        <dbReference type="SAM" id="SignalP"/>
    </source>
</evidence>
<comment type="subcellular location">
    <subcellularLocation>
        <location evidence="1">Cell envelope</location>
    </subcellularLocation>
</comment>
<dbReference type="InterPro" id="IPR038352">
    <property type="entry name" value="Imelysin_sf"/>
</dbReference>
<proteinExistence type="predicted"/>
<evidence type="ECO:0000256" key="2">
    <source>
        <dbReference type="ARBA" id="ARBA00022729"/>
    </source>
</evidence>
<feature type="chain" id="PRO_5046239802" evidence="3">
    <location>
        <begin position="35"/>
        <end position="375"/>
    </location>
</feature>